<evidence type="ECO:0000313" key="2">
    <source>
        <dbReference type="EMBL" id="CAG84963.1"/>
    </source>
</evidence>
<accession>Q6BXT8</accession>
<evidence type="ECO:0000313" key="3">
    <source>
        <dbReference type="Proteomes" id="UP000000599"/>
    </source>
</evidence>
<sequence>MIEILQADIMERKQYANIFGDSDTSALVFHFLPFNGGGGRIIVKLIARKPTLGFSTFSCPLTVVFFIFSLFLF</sequence>
<dbReference type="Proteomes" id="UP000000599">
    <property type="component" value="Chromosome B"/>
</dbReference>
<evidence type="ECO:0000256" key="1">
    <source>
        <dbReference type="SAM" id="Phobius"/>
    </source>
</evidence>
<dbReference type="InParanoid" id="Q6BXT8"/>
<dbReference type="EMBL" id="CR382134">
    <property type="protein sequence ID" value="CAG84963.1"/>
    <property type="molecule type" value="Genomic_DNA"/>
</dbReference>
<feature type="transmembrane region" description="Helical" evidence="1">
    <location>
        <begin position="52"/>
        <end position="72"/>
    </location>
</feature>
<keyword evidence="3" id="KW-1185">Reference proteome</keyword>
<dbReference type="KEGG" id="dha:DEHA2B00330g"/>
<dbReference type="GeneID" id="2913412"/>
<protein>
    <submittedName>
        <fullName evidence="2">DEHA2B00330p</fullName>
    </submittedName>
</protein>
<proteinExistence type="predicted"/>
<dbReference type="VEuPathDB" id="FungiDB:DEHA2B00330g"/>
<keyword evidence="1" id="KW-0812">Transmembrane</keyword>
<dbReference type="RefSeq" id="XP_456981.1">
    <property type="nucleotide sequence ID" value="XM_456981.1"/>
</dbReference>
<reference evidence="2 3" key="1">
    <citation type="journal article" date="2004" name="Nature">
        <title>Genome evolution in yeasts.</title>
        <authorList>
            <consortium name="Genolevures"/>
            <person name="Dujon B."/>
            <person name="Sherman D."/>
            <person name="Fischer G."/>
            <person name="Durrens P."/>
            <person name="Casaregola S."/>
            <person name="Lafontaine I."/>
            <person name="de Montigny J."/>
            <person name="Marck C."/>
            <person name="Neuveglise C."/>
            <person name="Talla E."/>
            <person name="Goffard N."/>
            <person name="Frangeul L."/>
            <person name="Aigle M."/>
            <person name="Anthouard V."/>
            <person name="Babour A."/>
            <person name="Barbe V."/>
            <person name="Barnay S."/>
            <person name="Blanchin S."/>
            <person name="Beckerich J.M."/>
            <person name="Beyne E."/>
            <person name="Bleykasten C."/>
            <person name="Boisrame A."/>
            <person name="Boyer J."/>
            <person name="Cattolico L."/>
            <person name="Confanioleri F."/>
            <person name="de Daruvar A."/>
            <person name="Despons L."/>
            <person name="Fabre E."/>
            <person name="Fairhead C."/>
            <person name="Ferry-Dumazet H."/>
            <person name="Groppi A."/>
            <person name="Hantraye F."/>
            <person name="Hennequin C."/>
            <person name="Jauniaux N."/>
            <person name="Joyet P."/>
            <person name="Kachouri R."/>
            <person name="Kerrest A."/>
            <person name="Koszul R."/>
            <person name="Lemaire M."/>
            <person name="Lesur I."/>
            <person name="Ma L."/>
            <person name="Muller H."/>
            <person name="Nicaud J.M."/>
            <person name="Nikolski M."/>
            <person name="Oztas S."/>
            <person name="Ozier-Kalogeropoulos O."/>
            <person name="Pellenz S."/>
            <person name="Potier S."/>
            <person name="Richard G.F."/>
            <person name="Straub M.L."/>
            <person name="Suleau A."/>
            <person name="Swennene D."/>
            <person name="Tekaia F."/>
            <person name="Wesolowski-Louvel M."/>
            <person name="Westhof E."/>
            <person name="Wirth B."/>
            <person name="Zeniou-Meyer M."/>
            <person name="Zivanovic I."/>
            <person name="Bolotin-Fukuhara M."/>
            <person name="Thierry A."/>
            <person name="Bouchier C."/>
            <person name="Caudron B."/>
            <person name="Scarpelli C."/>
            <person name="Gaillardin C."/>
            <person name="Weissenbach J."/>
            <person name="Wincker P."/>
            <person name="Souciet J.L."/>
        </authorList>
    </citation>
    <scope>NUCLEOTIDE SEQUENCE [LARGE SCALE GENOMIC DNA]</scope>
    <source>
        <strain evidence="3">ATCC 36239 / CBS 767 / BCRC 21394 / JCM 1990 / NBRC 0083 / IGC 2968</strain>
    </source>
</reference>
<dbReference type="HOGENOM" id="CLU_2704753_0_0_1"/>
<organism evidence="2 3">
    <name type="scientific">Debaryomyces hansenii (strain ATCC 36239 / CBS 767 / BCRC 21394 / JCM 1990 / NBRC 0083 / IGC 2968)</name>
    <name type="common">Yeast</name>
    <name type="synonym">Torulaspora hansenii</name>
    <dbReference type="NCBI Taxonomy" id="284592"/>
    <lineage>
        <taxon>Eukaryota</taxon>
        <taxon>Fungi</taxon>
        <taxon>Dikarya</taxon>
        <taxon>Ascomycota</taxon>
        <taxon>Saccharomycotina</taxon>
        <taxon>Pichiomycetes</taxon>
        <taxon>Debaryomycetaceae</taxon>
        <taxon>Debaryomyces</taxon>
    </lineage>
</organism>
<keyword evidence="1" id="KW-0472">Membrane</keyword>
<name>Q6BXT8_DEBHA</name>
<keyword evidence="1" id="KW-1133">Transmembrane helix</keyword>
<gene>
    <name evidence="2" type="ordered locus">DEHA2B00330g</name>
</gene>
<dbReference type="AlphaFoldDB" id="Q6BXT8"/>